<gene>
    <name evidence="1" type="ORF">pEpSNUABM08_76</name>
</gene>
<accession>A0A5J6DB28</accession>
<keyword evidence="2" id="KW-1185">Reference proteome</keyword>
<protein>
    <submittedName>
        <fullName evidence="1">Uncharacterized protein</fullName>
    </submittedName>
</protein>
<evidence type="ECO:0000313" key="2">
    <source>
        <dbReference type="Proteomes" id="UP000325507"/>
    </source>
</evidence>
<dbReference type="EMBL" id="MN184886">
    <property type="protein sequence ID" value="QEQ94823.1"/>
    <property type="molecule type" value="Genomic_DNA"/>
</dbReference>
<dbReference type="Proteomes" id="UP000325507">
    <property type="component" value="Segment"/>
</dbReference>
<sequence>MFSGISEQRTIHQAVSETTRCRRALVGWKTTNGLDFDKQGYRITLIDGRWTLLKNGLCARSALYVSSYLIAVLNAAEEITK</sequence>
<evidence type="ECO:0000313" key="1">
    <source>
        <dbReference type="EMBL" id="QEQ94823.1"/>
    </source>
</evidence>
<proteinExistence type="predicted"/>
<organism evidence="1 2">
    <name type="scientific">Erwinia phage pEp_SNUABM_08</name>
    <dbReference type="NCBI Taxonomy" id="2593268"/>
    <lineage>
        <taxon>Viruses</taxon>
        <taxon>Duplodnaviria</taxon>
        <taxon>Heunggongvirae</taxon>
        <taxon>Uroviricota</taxon>
        <taxon>Caudoviricetes</taxon>
        <taxon>Casjensviridae</taxon>
        <taxon>Gwanakrovirus</taxon>
        <taxon>Gwanakrovirus SNUABM08</taxon>
    </lineage>
</organism>
<name>A0A5J6DB28_9CAUD</name>
<reference evidence="1 2" key="1">
    <citation type="submission" date="2019-07" db="EMBL/GenBank/DDBJ databases">
        <title>Complete genome sequence of bacteriophage infecting Erwinia pyrifoliae.</title>
        <authorList>
            <person name="Kim S.G."/>
            <person name="Park S.C."/>
        </authorList>
    </citation>
    <scope>NUCLEOTIDE SEQUENCE [LARGE SCALE GENOMIC DNA]</scope>
</reference>